<evidence type="ECO:0000256" key="1">
    <source>
        <dbReference type="SAM" id="MobiDB-lite"/>
    </source>
</evidence>
<evidence type="ECO:0000313" key="3">
    <source>
        <dbReference type="EMBL" id="MCQ8835509.1"/>
    </source>
</evidence>
<keyword evidence="2" id="KW-0732">Signal</keyword>
<sequence length="76" mass="6893">MKQGTLKTLGAIALGAAAVVAAGGAASAAPVPGAGSAGAPGQSAAKPAVPQAKPGQGLLGQLPLSGLPTSNIIKLG</sequence>
<dbReference type="RefSeq" id="WP_257635658.1">
    <property type="nucleotide sequence ID" value="NZ_JANIIC010000081.1"/>
</dbReference>
<keyword evidence="3" id="KW-0067">ATP-binding</keyword>
<proteinExistence type="predicted"/>
<name>A0A9X2M5J2_STRMQ</name>
<organism evidence="3 4">
    <name type="scientific">Streptomyces malaysiensis subsp. samsunensis</name>
    <dbReference type="NCBI Taxonomy" id="459658"/>
    <lineage>
        <taxon>Bacteria</taxon>
        <taxon>Bacillati</taxon>
        <taxon>Actinomycetota</taxon>
        <taxon>Actinomycetes</taxon>
        <taxon>Kitasatosporales</taxon>
        <taxon>Streptomycetaceae</taxon>
        <taxon>Streptomyces</taxon>
        <taxon>Streptomyces violaceusniger group</taxon>
    </lineage>
</organism>
<feature type="region of interest" description="Disordered" evidence="1">
    <location>
        <begin position="27"/>
        <end position="76"/>
    </location>
</feature>
<feature type="chain" id="PRO_5040940663" evidence="2">
    <location>
        <begin position="29"/>
        <end position="76"/>
    </location>
</feature>
<evidence type="ECO:0000256" key="2">
    <source>
        <dbReference type="SAM" id="SignalP"/>
    </source>
</evidence>
<keyword evidence="3" id="KW-0547">Nucleotide-binding</keyword>
<protein>
    <submittedName>
        <fullName evidence="3">ATP-binding protein</fullName>
    </submittedName>
</protein>
<dbReference type="GO" id="GO:0005524">
    <property type="term" value="F:ATP binding"/>
    <property type="evidence" value="ECO:0007669"/>
    <property type="project" value="UniProtKB-KW"/>
</dbReference>
<reference evidence="3" key="1">
    <citation type="submission" date="2022-06" db="EMBL/GenBank/DDBJ databases">
        <title>WGS of actinobacteria.</title>
        <authorList>
            <person name="Thawai C."/>
        </authorList>
    </citation>
    <scope>NUCLEOTIDE SEQUENCE</scope>
    <source>
        <strain evidence="3">DSM 42010</strain>
    </source>
</reference>
<feature type="signal peptide" evidence="2">
    <location>
        <begin position="1"/>
        <end position="28"/>
    </location>
</feature>
<comment type="caution">
    <text evidence="3">The sequence shown here is derived from an EMBL/GenBank/DDBJ whole genome shotgun (WGS) entry which is preliminary data.</text>
</comment>
<feature type="compositionally biased region" description="Low complexity" evidence="1">
    <location>
        <begin position="27"/>
        <end position="68"/>
    </location>
</feature>
<accession>A0A9X2M5J2</accession>
<gene>
    <name evidence="3" type="ORF">NQU54_42470</name>
</gene>
<keyword evidence="4" id="KW-1185">Reference proteome</keyword>
<dbReference type="EMBL" id="JANIIC010000081">
    <property type="protein sequence ID" value="MCQ8835509.1"/>
    <property type="molecule type" value="Genomic_DNA"/>
</dbReference>
<dbReference type="AlphaFoldDB" id="A0A9X2M5J2"/>
<evidence type="ECO:0000313" key="4">
    <source>
        <dbReference type="Proteomes" id="UP001142400"/>
    </source>
</evidence>
<dbReference type="Proteomes" id="UP001142400">
    <property type="component" value="Unassembled WGS sequence"/>
</dbReference>